<evidence type="ECO:0000256" key="1">
    <source>
        <dbReference type="SAM" id="Phobius"/>
    </source>
</evidence>
<feature type="transmembrane region" description="Helical" evidence="1">
    <location>
        <begin position="105"/>
        <end position="131"/>
    </location>
</feature>
<name>A0A1G8UU08_9STAP</name>
<keyword evidence="1" id="KW-1133">Transmembrane helix</keyword>
<sequence>MIKMTKPVYGGQAVPEGVMFQSKAHMSTAIRRTNGEIDYFDMPRPNQPLLTKLKKIPLIRGNVAIIESSVYGMKHMDFAADRYERHPSEDHKIVDEKKSVNTTKVVLSTVIIGILTFLIGKFILTLIPVFVAEVFSGIIPGKFGQVALETIIKLIILLGYIYLLSLTPMVKRLFQYHGAEHKVINCFESSLPLTVDNVQAQSRLHYRCGSSFILFTVLVGFVIYMFVPVDPLYVRVLNRILLIPVVLGLSFEVLQFTNKMRSVPVLKYLGLPGLWLQYLTTKQPQDDQVEVAISSFNHLLRSDKK</sequence>
<dbReference type="InterPro" id="IPR010787">
    <property type="entry name" value="DUF1385"/>
</dbReference>
<dbReference type="PANTHER" id="PTHR42867">
    <property type="entry name" value="MEMBRANE PROTEIN-RELATED"/>
    <property type="match status" value="1"/>
</dbReference>
<organism evidence="2 3">
    <name type="scientific">Jeotgalicoccus aerolatus</name>
    <dbReference type="NCBI Taxonomy" id="709510"/>
    <lineage>
        <taxon>Bacteria</taxon>
        <taxon>Bacillati</taxon>
        <taxon>Bacillota</taxon>
        <taxon>Bacilli</taxon>
        <taxon>Bacillales</taxon>
        <taxon>Staphylococcaceae</taxon>
        <taxon>Jeotgalicoccus</taxon>
    </lineage>
</organism>
<reference evidence="3" key="1">
    <citation type="submission" date="2016-10" db="EMBL/GenBank/DDBJ databases">
        <authorList>
            <person name="Varghese N."/>
            <person name="Submissions S."/>
        </authorList>
    </citation>
    <scope>NUCLEOTIDE SEQUENCE [LARGE SCALE GENOMIC DNA]</scope>
    <source>
        <strain evidence="3">CGMCC 1.8911</strain>
    </source>
</reference>
<feature type="transmembrane region" description="Helical" evidence="1">
    <location>
        <begin position="208"/>
        <end position="227"/>
    </location>
</feature>
<feature type="transmembrane region" description="Helical" evidence="1">
    <location>
        <begin position="233"/>
        <end position="254"/>
    </location>
</feature>
<evidence type="ECO:0000313" key="3">
    <source>
        <dbReference type="Proteomes" id="UP000242700"/>
    </source>
</evidence>
<keyword evidence="1" id="KW-0812">Transmembrane</keyword>
<accession>A0A1G8UU08</accession>
<dbReference type="EMBL" id="FNFI01000001">
    <property type="protein sequence ID" value="SDJ56430.1"/>
    <property type="molecule type" value="Genomic_DNA"/>
</dbReference>
<keyword evidence="1" id="KW-0472">Membrane</keyword>
<dbReference type="AlphaFoldDB" id="A0A1G8UU08"/>
<dbReference type="STRING" id="586411.SAMN05216187_10189"/>
<protein>
    <submittedName>
        <fullName evidence="2">Uncharacterized conserved protein YqhQ</fullName>
    </submittedName>
</protein>
<gene>
    <name evidence="2" type="ORF">SAMN05216187_10189</name>
</gene>
<dbReference type="Proteomes" id="UP000242700">
    <property type="component" value="Unassembled WGS sequence"/>
</dbReference>
<proteinExistence type="predicted"/>
<feature type="transmembrane region" description="Helical" evidence="1">
    <location>
        <begin position="143"/>
        <end position="163"/>
    </location>
</feature>
<evidence type="ECO:0000313" key="2">
    <source>
        <dbReference type="EMBL" id="SDJ56430.1"/>
    </source>
</evidence>
<dbReference type="Pfam" id="PF07136">
    <property type="entry name" value="DUF1385"/>
    <property type="match status" value="1"/>
</dbReference>
<dbReference type="PANTHER" id="PTHR42867:SF1">
    <property type="entry name" value="MEMBRANE PROTEIN-RELATED"/>
    <property type="match status" value="1"/>
</dbReference>